<evidence type="ECO:0000313" key="7">
    <source>
        <dbReference type="EMBL" id="BBA83714.1"/>
    </source>
</evidence>
<dbReference type="SUPFAM" id="SSF53335">
    <property type="entry name" value="S-adenosyl-L-methionine-dependent methyltransferases"/>
    <property type="match status" value="1"/>
</dbReference>
<comment type="similarity">
    <text evidence="6">Belongs to the class I-like SAM-binding methyltransferase superfamily. Cation-dependent O-methyltransferase family.</text>
</comment>
<sequence>MSLGQTILQSESLKKYIAETSVYPREHEQLKELRKATVEKYKYWSLMNLPVDEAQLLTMILKLMNAKNTLEIGVFTGYSLLSTALALPDDAHILAVDPDREAYEIGLPFIQKAGVEHKIQFIQSEAMKVIKDLLNEGKENTYDFIFVDADKENYLNYHEELIKLVKVGGVIGYDNTLWFGTVGLSDDAEMSDAGRSGRECLMKVNSFLASDDRVEQSLVSVGDGLTLCRRLY</sequence>
<organism evidence="7">
    <name type="scientific">Nemophila menziesii</name>
    <name type="common">Baby blue eyes</name>
    <dbReference type="NCBI Taxonomy" id="79376"/>
    <lineage>
        <taxon>Eukaryota</taxon>
        <taxon>Viridiplantae</taxon>
        <taxon>Streptophyta</taxon>
        <taxon>Embryophyta</taxon>
        <taxon>Tracheophyta</taxon>
        <taxon>Spermatophyta</taxon>
        <taxon>Magnoliopsida</taxon>
        <taxon>eudicotyledons</taxon>
        <taxon>Gunneridae</taxon>
        <taxon>Pentapetalae</taxon>
        <taxon>asterids</taxon>
        <taxon>lamiids</taxon>
        <taxon>Boraginales</taxon>
        <taxon>Hydrophyllaceae</taxon>
        <taxon>Nemophila</taxon>
    </lineage>
</organism>
<dbReference type="Pfam" id="PF01596">
    <property type="entry name" value="Methyltransf_3"/>
    <property type="match status" value="1"/>
</dbReference>
<dbReference type="GO" id="GO:0032259">
    <property type="term" value="P:methylation"/>
    <property type="evidence" value="ECO:0007669"/>
    <property type="project" value="UniProtKB-KW"/>
</dbReference>
<proteinExistence type="evidence at transcript level"/>
<dbReference type="GO" id="GO:0046872">
    <property type="term" value="F:metal ion binding"/>
    <property type="evidence" value="ECO:0007669"/>
    <property type="project" value="UniProtKB-KW"/>
</dbReference>
<protein>
    <submittedName>
        <fullName evidence="7">Anthocyanin methyltransferase</fullName>
    </submittedName>
</protein>
<evidence type="ECO:0000256" key="2">
    <source>
        <dbReference type="ARBA" id="ARBA00022679"/>
    </source>
</evidence>
<keyword evidence="4" id="KW-0479">Metal-binding</keyword>
<evidence type="ECO:0000256" key="4">
    <source>
        <dbReference type="ARBA" id="ARBA00022723"/>
    </source>
</evidence>
<dbReference type="InterPro" id="IPR002935">
    <property type="entry name" value="SAM_O-MeTrfase"/>
</dbReference>
<dbReference type="AlphaFoldDB" id="A0A2Z5T193"/>
<dbReference type="PANTHER" id="PTHR10509:SF34">
    <property type="entry name" value="TAPETUM-SPECIFIC METHYLTRANSFERASE 1"/>
    <property type="match status" value="1"/>
</dbReference>
<keyword evidence="3" id="KW-0949">S-adenosyl-L-methionine</keyword>
<dbReference type="EMBL" id="LC330945">
    <property type="protein sequence ID" value="BBA83714.1"/>
    <property type="molecule type" value="mRNA"/>
</dbReference>
<dbReference type="Gene3D" id="3.40.50.150">
    <property type="entry name" value="Vaccinia Virus protein VP39"/>
    <property type="match status" value="1"/>
</dbReference>
<dbReference type="InterPro" id="IPR050362">
    <property type="entry name" value="Cation-dep_OMT"/>
</dbReference>
<accession>A0A2Z5T193</accession>
<dbReference type="PROSITE" id="PS51682">
    <property type="entry name" value="SAM_OMT_I"/>
    <property type="match status" value="1"/>
</dbReference>
<evidence type="ECO:0000256" key="6">
    <source>
        <dbReference type="ARBA" id="ARBA00023453"/>
    </source>
</evidence>
<gene>
    <name evidence="7" type="primary">NmAMT3</name>
</gene>
<evidence type="ECO:0000256" key="3">
    <source>
        <dbReference type="ARBA" id="ARBA00022691"/>
    </source>
</evidence>
<dbReference type="GO" id="GO:0008171">
    <property type="term" value="F:O-methyltransferase activity"/>
    <property type="evidence" value="ECO:0007669"/>
    <property type="project" value="InterPro"/>
</dbReference>
<dbReference type="PANTHER" id="PTHR10509">
    <property type="entry name" value="O-METHYLTRANSFERASE-RELATED"/>
    <property type="match status" value="1"/>
</dbReference>
<dbReference type="CDD" id="cd02440">
    <property type="entry name" value="AdoMet_MTases"/>
    <property type="match status" value="1"/>
</dbReference>
<dbReference type="GO" id="GO:0009809">
    <property type="term" value="P:lignin biosynthetic process"/>
    <property type="evidence" value="ECO:0007669"/>
    <property type="project" value="UniProtKB-KW"/>
</dbReference>
<keyword evidence="5" id="KW-0438">Lignin biosynthesis</keyword>
<keyword evidence="1 7" id="KW-0489">Methyltransferase</keyword>
<evidence type="ECO:0000256" key="1">
    <source>
        <dbReference type="ARBA" id="ARBA00022603"/>
    </source>
</evidence>
<reference evidence="7" key="1">
    <citation type="journal article" date="2018" name="Plant Biotechnol. (Sheffield)">
        <title>Molecular cloning of flavonoid biosynthetic genes and biochemical characterization of anthocyanin O-methyltransferase of Nemophila menziesii Hook. and Arn.</title>
        <authorList>
            <person name="Okitsu N."/>
            <person name="Mizuno T."/>
            <person name="Matsui K."/>
            <person name="Choi S.H."/>
            <person name="Tanaka Y."/>
        </authorList>
    </citation>
    <scope>NUCLEOTIDE SEQUENCE</scope>
</reference>
<name>A0A2Z5T193_NEMME</name>
<dbReference type="InterPro" id="IPR029063">
    <property type="entry name" value="SAM-dependent_MTases_sf"/>
</dbReference>
<dbReference type="UniPathway" id="UPA00711"/>
<evidence type="ECO:0000256" key="5">
    <source>
        <dbReference type="ARBA" id="ARBA00022733"/>
    </source>
</evidence>
<keyword evidence="2 7" id="KW-0808">Transferase</keyword>
<dbReference type="GO" id="GO:0008757">
    <property type="term" value="F:S-adenosylmethionine-dependent methyltransferase activity"/>
    <property type="evidence" value="ECO:0007669"/>
    <property type="project" value="TreeGrafter"/>
</dbReference>